<dbReference type="EMBL" id="JACHIU010000001">
    <property type="protein sequence ID" value="MBB6473356.1"/>
    <property type="molecule type" value="Genomic_DNA"/>
</dbReference>
<dbReference type="InterPro" id="IPR001851">
    <property type="entry name" value="ABC_transp_permease"/>
</dbReference>
<feature type="transmembrane region" description="Helical" evidence="9">
    <location>
        <begin position="6"/>
        <end position="28"/>
    </location>
</feature>
<comment type="caution">
    <text evidence="10">The sequence shown here is derived from an EMBL/GenBank/DDBJ whole genome shotgun (WGS) entry which is preliminary data.</text>
</comment>
<name>A0A7X0IDX6_9ACTN</name>
<dbReference type="GO" id="GO:0006865">
    <property type="term" value="P:amino acid transport"/>
    <property type="evidence" value="ECO:0007669"/>
    <property type="project" value="UniProtKB-KW"/>
</dbReference>
<keyword evidence="7 9" id="KW-0472">Membrane</keyword>
<dbReference type="RefSeq" id="WP_184981041.1">
    <property type="nucleotide sequence ID" value="NZ_BAAALO010000013.1"/>
</dbReference>
<dbReference type="GO" id="GO:0005886">
    <property type="term" value="C:plasma membrane"/>
    <property type="evidence" value="ECO:0007669"/>
    <property type="project" value="UniProtKB-SubCell"/>
</dbReference>
<comment type="subcellular location">
    <subcellularLocation>
        <location evidence="1">Cell membrane</location>
        <topology evidence="1">Multi-pass membrane protein</topology>
    </subcellularLocation>
</comment>
<evidence type="ECO:0000256" key="5">
    <source>
        <dbReference type="ARBA" id="ARBA00022970"/>
    </source>
</evidence>
<feature type="transmembrane region" description="Helical" evidence="9">
    <location>
        <begin position="217"/>
        <end position="233"/>
    </location>
</feature>
<dbReference type="CDD" id="cd06582">
    <property type="entry name" value="TM_PBP1_LivH_like"/>
    <property type="match status" value="1"/>
</dbReference>
<evidence type="ECO:0000256" key="2">
    <source>
        <dbReference type="ARBA" id="ARBA00022448"/>
    </source>
</evidence>
<evidence type="ECO:0000256" key="1">
    <source>
        <dbReference type="ARBA" id="ARBA00004651"/>
    </source>
</evidence>
<comment type="similarity">
    <text evidence="8">Belongs to the binding-protein-dependent transport system permease family. LivHM subfamily.</text>
</comment>
<feature type="transmembrane region" description="Helical" evidence="9">
    <location>
        <begin position="139"/>
        <end position="159"/>
    </location>
</feature>
<evidence type="ECO:0000256" key="4">
    <source>
        <dbReference type="ARBA" id="ARBA00022692"/>
    </source>
</evidence>
<evidence type="ECO:0000256" key="6">
    <source>
        <dbReference type="ARBA" id="ARBA00022989"/>
    </source>
</evidence>
<keyword evidence="5" id="KW-0029">Amino-acid transport</keyword>
<protein>
    <submittedName>
        <fullName evidence="10">Branched-chain amino acid transport system permease protein</fullName>
    </submittedName>
</protein>
<keyword evidence="4 9" id="KW-0812">Transmembrane</keyword>
<organism evidence="10 11">
    <name type="scientific">Sphaerisporangium rubeum</name>
    <dbReference type="NCBI Taxonomy" id="321317"/>
    <lineage>
        <taxon>Bacteria</taxon>
        <taxon>Bacillati</taxon>
        <taxon>Actinomycetota</taxon>
        <taxon>Actinomycetes</taxon>
        <taxon>Streptosporangiales</taxon>
        <taxon>Streptosporangiaceae</taxon>
        <taxon>Sphaerisporangium</taxon>
    </lineage>
</organism>
<evidence type="ECO:0000256" key="9">
    <source>
        <dbReference type="SAM" id="Phobius"/>
    </source>
</evidence>
<keyword evidence="11" id="KW-1185">Reference proteome</keyword>
<keyword evidence="2" id="KW-0813">Transport</keyword>
<dbReference type="AlphaFoldDB" id="A0A7X0IDX6"/>
<evidence type="ECO:0000256" key="3">
    <source>
        <dbReference type="ARBA" id="ARBA00022475"/>
    </source>
</evidence>
<dbReference type="InterPro" id="IPR052157">
    <property type="entry name" value="BCAA_transport_permease"/>
</dbReference>
<gene>
    <name evidence="10" type="ORF">BJ992_002787</name>
</gene>
<sequence length="290" mass="30031">MDRFVSILASGITSGAIYALIALGIVLLQNATGVINFAQGDLLTLGAYIGSFWVVSMGFGQLPMYVVVLAALFAVGVLMERVGYAPLRNRSPLTIVISTFALGLALRAVILLWQGSDPKNLPSPAGENTLNVAGAAVPYQSLITIVVTVIVGGLLFLAFQRSALGRQVRALAADREAALLQGVRVKRLSPVVFGLSAALAGLAGVLVAPIVSITPTLGFGLLLSAFAAVILGGERLGGVAFAAMLVAMAQALLGAYLSPGFIDAYPFLILVVVLALRPQGLVRMVSGVRF</sequence>
<dbReference type="PANTHER" id="PTHR11795">
    <property type="entry name" value="BRANCHED-CHAIN AMINO ACID TRANSPORT SYSTEM PERMEASE PROTEIN LIVH"/>
    <property type="match status" value="1"/>
</dbReference>
<proteinExistence type="inferred from homology"/>
<keyword evidence="3" id="KW-1003">Cell membrane</keyword>
<reference evidence="10 11" key="1">
    <citation type="submission" date="2020-08" db="EMBL/GenBank/DDBJ databases">
        <title>Sequencing the genomes of 1000 actinobacteria strains.</title>
        <authorList>
            <person name="Klenk H.-P."/>
        </authorList>
    </citation>
    <scope>NUCLEOTIDE SEQUENCE [LARGE SCALE GENOMIC DNA]</scope>
    <source>
        <strain evidence="10 11">DSM 44936</strain>
    </source>
</reference>
<evidence type="ECO:0000256" key="8">
    <source>
        <dbReference type="ARBA" id="ARBA00037998"/>
    </source>
</evidence>
<feature type="transmembrane region" description="Helical" evidence="9">
    <location>
        <begin position="91"/>
        <end position="113"/>
    </location>
</feature>
<feature type="transmembrane region" description="Helical" evidence="9">
    <location>
        <begin position="40"/>
        <end position="56"/>
    </location>
</feature>
<feature type="transmembrane region" description="Helical" evidence="9">
    <location>
        <begin position="62"/>
        <end position="79"/>
    </location>
</feature>
<dbReference type="Pfam" id="PF02653">
    <property type="entry name" value="BPD_transp_2"/>
    <property type="match status" value="1"/>
</dbReference>
<evidence type="ECO:0000256" key="7">
    <source>
        <dbReference type="ARBA" id="ARBA00023136"/>
    </source>
</evidence>
<accession>A0A7X0IDX6</accession>
<feature type="transmembrane region" description="Helical" evidence="9">
    <location>
        <begin position="191"/>
        <end position="211"/>
    </location>
</feature>
<dbReference type="Proteomes" id="UP000555564">
    <property type="component" value="Unassembled WGS sequence"/>
</dbReference>
<dbReference type="GO" id="GO:0022857">
    <property type="term" value="F:transmembrane transporter activity"/>
    <property type="evidence" value="ECO:0007669"/>
    <property type="project" value="InterPro"/>
</dbReference>
<evidence type="ECO:0000313" key="10">
    <source>
        <dbReference type="EMBL" id="MBB6473356.1"/>
    </source>
</evidence>
<evidence type="ECO:0000313" key="11">
    <source>
        <dbReference type="Proteomes" id="UP000555564"/>
    </source>
</evidence>
<dbReference type="PANTHER" id="PTHR11795:SF450">
    <property type="entry name" value="ABC TRANSPORTER PERMEASE PROTEIN"/>
    <property type="match status" value="1"/>
</dbReference>
<keyword evidence="6 9" id="KW-1133">Transmembrane helix</keyword>